<accession>A0A6C0CEX1</accession>
<reference evidence="1" key="1">
    <citation type="journal article" date="2020" name="Nature">
        <title>Giant virus diversity and host interactions through global metagenomics.</title>
        <authorList>
            <person name="Schulz F."/>
            <person name="Roux S."/>
            <person name="Paez-Espino D."/>
            <person name="Jungbluth S."/>
            <person name="Walsh D.A."/>
            <person name="Denef V.J."/>
            <person name="McMahon K.D."/>
            <person name="Konstantinidis K.T."/>
            <person name="Eloe-Fadrosh E.A."/>
            <person name="Kyrpides N.C."/>
            <person name="Woyke T."/>
        </authorList>
    </citation>
    <scope>NUCLEOTIDE SEQUENCE</scope>
    <source>
        <strain evidence="1">GVMAG-M-3300020727-4</strain>
    </source>
</reference>
<evidence type="ECO:0000313" key="1">
    <source>
        <dbReference type="EMBL" id="QHT02853.1"/>
    </source>
</evidence>
<name>A0A6C0CEX1_9ZZZZ</name>
<proteinExistence type="predicted"/>
<sequence length="674" mass="79029">MVLKKTIAKKIPKTTQKTIQKTTKSSKKPVKIPPKTVIKQTKKTLKIKQINTKNNLNYVKFGIRGLDQVLGALLQNARKHIITAVADREQCDISLGDISCEGNVKCYLCTSSIIPHYGVFRKRCKDVYDNYQIPQNSFPWINERTTTDNDAPECDHVIPCRALGDGINPWKLNIMIYGFYKTLINKPGNKIGNPTNATFNHTYYQQIKTSLTTKSETNKLKYFLNIILRVNYAWTHRICNNLKSDNTCIVLNPATTNYEVIDNQIDNLMNLIFGNLSNTWEKDVHNHFKIIKQKKPIYPPIEIYEQTADTNIAMFYNNCKISIRDRMFLETLILNDTSSFGNYREYVIPSNFLKKKGGIAAVDHRLNTIYESSEDYSKLSQKEREELINSIKFKTNFSPNVLKVSEIGRSNLLSSSFHVSPQISQLSSESTENLESSSQSSSKRPVKTNIKLLKLVDHIKNEKIYADSVKFLINSFKDPSYQTPNFKILIDYLYRNLPTTKNLYNKNILKYINKISKNNVYNLFLKFINFDFTKYENEKEFSFETFYFTYYKNLSDEDIKKIYFRYIVFNNKEILQNTRLIEVLEKIYKMTDKETIIYHIYIFNFFKKILEKLFIENNIKYDKNILNSEFNDMCKLIFQLSISHGLLYKDINPWKLNSINYKLKKVYKSQKYNL</sequence>
<organism evidence="1">
    <name type="scientific">viral metagenome</name>
    <dbReference type="NCBI Taxonomy" id="1070528"/>
    <lineage>
        <taxon>unclassified sequences</taxon>
        <taxon>metagenomes</taxon>
        <taxon>organismal metagenomes</taxon>
    </lineage>
</organism>
<dbReference type="AlphaFoldDB" id="A0A6C0CEX1"/>
<protein>
    <submittedName>
        <fullName evidence="1">Uncharacterized protein</fullName>
    </submittedName>
</protein>
<dbReference type="EMBL" id="MN739403">
    <property type="protein sequence ID" value="QHT02853.1"/>
    <property type="molecule type" value="Genomic_DNA"/>
</dbReference>